<feature type="coiled-coil region" evidence="4">
    <location>
        <begin position="157"/>
        <end position="383"/>
    </location>
</feature>
<dbReference type="GO" id="GO:0051664">
    <property type="term" value="P:nuclear pore localization"/>
    <property type="evidence" value="ECO:0007669"/>
    <property type="project" value="TreeGrafter"/>
</dbReference>
<proteinExistence type="inferred from homology"/>
<dbReference type="InterPro" id="IPR018039">
    <property type="entry name" value="IF_conserved"/>
</dbReference>
<accession>A0A813QIV4</accession>
<dbReference type="Gene3D" id="2.60.40.1260">
    <property type="entry name" value="Lamin Tail domain"/>
    <property type="match status" value="1"/>
</dbReference>
<comment type="caution">
    <text evidence="8">The sequence shown here is derived from an EMBL/GenBank/DDBJ whole genome shotgun (WGS) entry which is preliminary data.</text>
</comment>
<evidence type="ECO:0000256" key="5">
    <source>
        <dbReference type="SAM" id="MobiDB-lite"/>
    </source>
</evidence>
<dbReference type="PROSITE" id="PS51841">
    <property type="entry name" value="LTD"/>
    <property type="match status" value="1"/>
</dbReference>
<dbReference type="InterPro" id="IPR039008">
    <property type="entry name" value="IF_rod_dom"/>
</dbReference>
<evidence type="ECO:0000313" key="10">
    <source>
        <dbReference type="Proteomes" id="UP000663832"/>
    </source>
</evidence>
<evidence type="ECO:0000313" key="8">
    <source>
        <dbReference type="EMBL" id="CAF0767682.1"/>
    </source>
</evidence>
<gene>
    <name evidence="8" type="ORF">BJG266_LOCUS3377</name>
    <name evidence="9" type="ORF">QVE165_LOCUS19515</name>
</gene>
<feature type="domain" description="IF rod" evidence="7">
    <location>
        <begin position="47"/>
        <end position="405"/>
    </location>
</feature>
<keyword evidence="1 3" id="KW-0403">Intermediate filament</keyword>
<feature type="coiled-coil region" evidence="4">
    <location>
        <begin position="37"/>
        <end position="121"/>
    </location>
</feature>
<dbReference type="Pfam" id="PF00038">
    <property type="entry name" value="Filament"/>
    <property type="match status" value="1"/>
</dbReference>
<evidence type="ECO:0000313" key="11">
    <source>
        <dbReference type="Proteomes" id="UP000663877"/>
    </source>
</evidence>
<dbReference type="AlphaFoldDB" id="A0A813QIV4"/>
<dbReference type="GO" id="GO:0007097">
    <property type="term" value="P:nuclear migration"/>
    <property type="evidence" value="ECO:0007669"/>
    <property type="project" value="TreeGrafter"/>
</dbReference>
<organism evidence="8 11">
    <name type="scientific">Adineta steineri</name>
    <dbReference type="NCBI Taxonomy" id="433720"/>
    <lineage>
        <taxon>Eukaryota</taxon>
        <taxon>Metazoa</taxon>
        <taxon>Spiralia</taxon>
        <taxon>Gnathifera</taxon>
        <taxon>Rotifera</taxon>
        <taxon>Eurotatoria</taxon>
        <taxon>Bdelloidea</taxon>
        <taxon>Adinetida</taxon>
        <taxon>Adinetidae</taxon>
        <taxon>Adineta</taxon>
    </lineage>
</organism>
<dbReference type="GO" id="GO:0005200">
    <property type="term" value="F:structural constituent of cytoskeleton"/>
    <property type="evidence" value="ECO:0007669"/>
    <property type="project" value="TreeGrafter"/>
</dbReference>
<evidence type="ECO:0008006" key="12">
    <source>
        <dbReference type="Google" id="ProtNLM"/>
    </source>
</evidence>
<dbReference type="PANTHER" id="PTHR45721">
    <property type="entry name" value="LAMIN DM0-RELATED"/>
    <property type="match status" value="1"/>
</dbReference>
<dbReference type="PANTHER" id="PTHR45721:SF12">
    <property type="entry name" value="INTERMEDIATE FILAMENT PROTEIN IFA-1"/>
    <property type="match status" value="1"/>
</dbReference>
<dbReference type="Proteomes" id="UP000663832">
    <property type="component" value="Unassembled WGS sequence"/>
</dbReference>
<feature type="region of interest" description="Disordered" evidence="5">
    <location>
        <begin position="409"/>
        <end position="454"/>
    </location>
</feature>
<dbReference type="SUPFAM" id="SSF74853">
    <property type="entry name" value="Lamin A/C globular tail domain"/>
    <property type="match status" value="1"/>
</dbReference>
<dbReference type="Gene3D" id="1.20.5.170">
    <property type="match status" value="1"/>
</dbReference>
<feature type="compositionally biased region" description="Polar residues" evidence="5">
    <location>
        <begin position="413"/>
        <end position="438"/>
    </location>
</feature>
<feature type="domain" description="LTD" evidence="6">
    <location>
        <begin position="452"/>
        <end position="572"/>
    </location>
</feature>
<evidence type="ECO:0000313" key="9">
    <source>
        <dbReference type="EMBL" id="CAF1086359.1"/>
    </source>
</evidence>
<evidence type="ECO:0000256" key="3">
    <source>
        <dbReference type="RuleBase" id="RU000685"/>
    </source>
</evidence>
<dbReference type="Proteomes" id="UP000663877">
    <property type="component" value="Unassembled WGS sequence"/>
</dbReference>
<dbReference type="SUPFAM" id="SSF64593">
    <property type="entry name" value="Intermediate filament protein, coiled coil region"/>
    <property type="match status" value="2"/>
</dbReference>
<dbReference type="GO" id="GO:0006998">
    <property type="term" value="P:nuclear envelope organization"/>
    <property type="evidence" value="ECO:0007669"/>
    <property type="project" value="TreeGrafter"/>
</dbReference>
<dbReference type="PROSITE" id="PS51842">
    <property type="entry name" value="IF_ROD_2"/>
    <property type="match status" value="1"/>
</dbReference>
<evidence type="ECO:0000259" key="6">
    <source>
        <dbReference type="PROSITE" id="PS51841"/>
    </source>
</evidence>
<dbReference type="GO" id="GO:0005652">
    <property type="term" value="C:nuclear lamina"/>
    <property type="evidence" value="ECO:0007669"/>
    <property type="project" value="TreeGrafter"/>
</dbReference>
<keyword evidence="2 4" id="KW-0175">Coiled coil</keyword>
<dbReference type="EMBL" id="CAJNOI010000008">
    <property type="protein sequence ID" value="CAF0767682.1"/>
    <property type="molecule type" value="Genomic_DNA"/>
</dbReference>
<keyword evidence="10" id="KW-1185">Reference proteome</keyword>
<dbReference type="SMART" id="SM01391">
    <property type="entry name" value="Filament"/>
    <property type="match status" value="1"/>
</dbReference>
<dbReference type="Pfam" id="PF00932">
    <property type="entry name" value="LTD"/>
    <property type="match status" value="1"/>
</dbReference>
<protein>
    <recommendedName>
        <fullName evidence="12">Intermediate filament protein</fullName>
    </recommendedName>
</protein>
<evidence type="ECO:0000256" key="4">
    <source>
        <dbReference type="SAM" id="Coils"/>
    </source>
</evidence>
<reference evidence="8" key="1">
    <citation type="submission" date="2021-02" db="EMBL/GenBank/DDBJ databases">
        <authorList>
            <person name="Nowell W R."/>
        </authorList>
    </citation>
    <scope>NUCLEOTIDE SEQUENCE</scope>
</reference>
<evidence type="ECO:0000256" key="1">
    <source>
        <dbReference type="ARBA" id="ARBA00022754"/>
    </source>
</evidence>
<dbReference type="GO" id="GO:0090435">
    <property type="term" value="P:protein localization to nuclear envelope"/>
    <property type="evidence" value="ECO:0007669"/>
    <property type="project" value="TreeGrafter"/>
</dbReference>
<evidence type="ECO:0000256" key="2">
    <source>
        <dbReference type="ARBA" id="ARBA00023054"/>
    </source>
</evidence>
<dbReference type="InterPro" id="IPR001322">
    <property type="entry name" value="Lamin_tail_dom"/>
</dbReference>
<dbReference type="InterPro" id="IPR036415">
    <property type="entry name" value="Lamin_tail_dom_sf"/>
</dbReference>
<dbReference type="Gene3D" id="1.20.5.1160">
    <property type="entry name" value="Vasodilator-stimulated phosphoprotein"/>
    <property type="match status" value="1"/>
</dbReference>
<dbReference type="GO" id="GO:0031507">
    <property type="term" value="P:heterochromatin formation"/>
    <property type="evidence" value="ECO:0007669"/>
    <property type="project" value="TreeGrafter"/>
</dbReference>
<sequence length="573" mass="65555">MATADRDQTVIRRTIIERGIRASDNSAGGRAGGLEAVRKLAKQHEGEQLEMQELNTKFGAYLDRVKFLETQNRKLQAELDSLKQKWGFDSGKVKDQYDQGLVSLRKQIDDVTRDKALAELRAKRAEYDASLIKHQTDFANELVNLDRNRFTMLKQQLEGSGSELDSLRNRFEDKKQEIDRSKDEVRRLLAQLEDLKNEFDQESMQRVMIQNELQTLEEQLAFMKAVHEEERNELASLGTLPIDVSQFYRTELTRAIADIKNDFEALSQAQRRELEEYYRIKTEEIREQAAEQKRKIEEARRTGAVEIMDLSALKSLLSENRDNYNKLQKEHSDLANELRELEENFERISGEHNRAQNERDRELAELRGQAEQREQAIAAVLENNVSLRFEINTYRRLLEVEEGHLQRIENGEGLTSGTKGPSTSSYHFQSGSSVSGNTAGRYEATPSDVSTKKMTVQKSARGPLAIDQVDPQGNFIVIENAGSPGKDQELKGWTLRRKIDAKDDIVYKFPDNFVLKSRSRVRILARTASKGSVNEKETLVAEGIQTWGTGTTMVTRLFDANGEEKALFNQKFQ</sequence>
<dbReference type="OrthoDB" id="2441647at2759"/>
<evidence type="ECO:0000259" key="7">
    <source>
        <dbReference type="PROSITE" id="PS51842"/>
    </source>
</evidence>
<dbReference type="EMBL" id="CAJNOM010000119">
    <property type="protein sequence ID" value="CAF1086359.1"/>
    <property type="molecule type" value="Genomic_DNA"/>
</dbReference>
<comment type="similarity">
    <text evidence="3">Belongs to the intermediate filament family.</text>
</comment>
<name>A0A813QIV4_9BILA</name>
<dbReference type="GO" id="GO:0005882">
    <property type="term" value="C:intermediate filament"/>
    <property type="evidence" value="ECO:0007669"/>
    <property type="project" value="UniProtKB-KW"/>
</dbReference>
<dbReference type="PROSITE" id="PS00226">
    <property type="entry name" value="IF_ROD_1"/>
    <property type="match status" value="1"/>
</dbReference>